<evidence type="ECO:0000256" key="9">
    <source>
        <dbReference type="ARBA" id="ARBA00023136"/>
    </source>
</evidence>
<evidence type="ECO:0000256" key="8">
    <source>
        <dbReference type="ARBA" id="ARBA00023098"/>
    </source>
</evidence>
<evidence type="ECO:0000256" key="5">
    <source>
        <dbReference type="ARBA" id="ARBA00022679"/>
    </source>
</evidence>
<feature type="transmembrane region" description="Helical" evidence="14">
    <location>
        <begin position="167"/>
        <end position="187"/>
    </location>
</feature>
<feature type="transmembrane region" description="Helical" evidence="14">
    <location>
        <begin position="199"/>
        <end position="218"/>
    </location>
</feature>
<dbReference type="CDD" id="cd07991">
    <property type="entry name" value="LPLAT_LPCAT1-like"/>
    <property type="match status" value="1"/>
</dbReference>
<dbReference type="GO" id="GO:0016746">
    <property type="term" value="F:acyltransferase activity"/>
    <property type="evidence" value="ECO:0007669"/>
    <property type="project" value="UniProtKB-KW"/>
</dbReference>
<protein>
    <submittedName>
        <fullName evidence="17">Glycerol-3-phosphate acyltransferase 3 isoform X2</fullName>
    </submittedName>
</protein>
<evidence type="ECO:0000256" key="1">
    <source>
        <dbReference type="ARBA" id="ARBA00004370"/>
    </source>
</evidence>
<organism evidence="16 17">
    <name type="scientific">Hydra vulgaris</name>
    <name type="common">Hydra</name>
    <name type="synonym">Hydra attenuata</name>
    <dbReference type="NCBI Taxonomy" id="6087"/>
    <lineage>
        <taxon>Eukaryota</taxon>
        <taxon>Metazoa</taxon>
        <taxon>Cnidaria</taxon>
        <taxon>Hydrozoa</taxon>
        <taxon>Hydroidolina</taxon>
        <taxon>Anthoathecata</taxon>
        <taxon>Aplanulata</taxon>
        <taxon>Hydridae</taxon>
        <taxon>Hydra</taxon>
    </lineage>
</organism>
<dbReference type="GeneID" id="100209188"/>
<keyword evidence="5" id="KW-0808">Transferase</keyword>
<dbReference type="InterPro" id="IPR002123">
    <property type="entry name" value="Plipid/glycerol_acylTrfase"/>
</dbReference>
<dbReference type="Proteomes" id="UP001652625">
    <property type="component" value="Chromosome 03"/>
</dbReference>
<keyword evidence="10" id="KW-0594">Phospholipid biosynthesis</keyword>
<evidence type="ECO:0000256" key="14">
    <source>
        <dbReference type="SAM" id="Phobius"/>
    </source>
</evidence>
<comment type="pathway">
    <text evidence="13">Phospholipid metabolism.</text>
</comment>
<evidence type="ECO:0000256" key="11">
    <source>
        <dbReference type="ARBA" id="ARBA00023264"/>
    </source>
</evidence>
<evidence type="ECO:0000259" key="15">
    <source>
        <dbReference type="SMART" id="SM00563"/>
    </source>
</evidence>
<evidence type="ECO:0000256" key="10">
    <source>
        <dbReference type="ARBA" id="ARBA00023209"/>
    </source>
</evidence>
<feature type="domain" description="Phospholipid/glycerol acyltransferase" evidence="15">
    <location>
        <begin position="229"/>
        <end position="340"/>
    </location>
</feature>
<evidence type="ECO:0000256" key="6">
    <source>
        <dbReference type="ARBA" id="ARBA00022692"/>
    </source>
</evidence>
<evidence type="ECO:0000256" key="13">
    <source>
        <dbReference type="ARBA" id="ARBA00025707"/>
    </source>
</evidence>
<dbReference type="RefSeq" id="XP_065648848.1">
    <property type="nucleotide sequence ID" value="XM_065792776.1"/>
</dbReference>
<keyword evidence="7 14" id="KW-1133">Transmembrane helix</keyword>
<keyword evidence="4" id="KW-0444">Lipid biosynthesis</keyword>
<sequence>MELITFFFLVYYYLIFIIILFIIPASFNISLGFRNLYINSLLKVFEYGRKKQTAKNILNEAASGIIDHESDHDLEAPRSPVPSNVSYETLSRNFQLADICEFLKSGIEHIIEDEVTKRFDAAELPSWNLLSRTNINYTSVQFISFRLTMIWVLGFLVRYLIFLPVRVTILTIGFGFLLASMSILPLIPNLNLRFWLCKWVTLLSFRIISRGLSIVVNFHNRENMAKGGGICVANHTSPIDAFILGCDRNYALIGQMQSGIMGTVQKSLLKAQDHIFFERSELKDRLLVVNRMREHVEDSRKNPILIFPEGTCINNTSVMMFKKGSFEVGGVIYPVAIKYDAIFGNPFWNSAKESMLLYIVNMVTSWAIVCDVWYLPAAEKLAGEDAVQFANRVKKDIARQGGLVDMSWDGGLKREAVPPKFLQEQQKILANKIN</sequence>
<comment type="pathway">
    <text evidence="2">Lipid metabolism.</text>
</comment>
<keyword evidence="12 17" id="KW-0012">Acyltransferase</keyword>
<evidence type="ECO:0000256" key="3">
    <source>
        <dbReference type="ARBA" id="ARBA00008655"/>
    </source>
</evidence>
<accession>A0ABM4BII8</accession>
<feature type="transmembrane region" description="Helical" evidence="14">
    <location>
        <begin position="6"/>
        <end position="27"/>
    </location>
</feature>
<feature type="transmembrane region" description="Helical" evidence="14">
    <location>
        <begin position="142"/>
        <end position="161"/>
    </location>
</feature>
<dbReference type="InterPro" id="IPR045252">
    <property type="entry name" value="LPCAT1-like"/>
</dbReference>
<evidence type="ECO:0000256" key="12">
    <source>
        <dbReference type="ARBA" id="ARBA00023315"/>
    </source>
</evidence>
<evidence type="ECO:0000313" key="17">
    <source>
        <dbReference type="RefSeq" id="XP_065648848.1"/>
    </source>
</evidence>
<gene>
    <name evidence="17" type="primary">LOC100209188</name>
</gene>
<evidence type="ECO:0000313" key="16">
    <source>
        <dbReference type="Proteomes" id="UP001652625"/>
    </source>
</evidence>
<dbReference type="PANTHER" id="PTHR23063">
    <property type="entry name" value="PHOSPHOLIPID ACYLTRANSFERASE"/>
    <property type="match status" value="1"/>
</dbReference>
<dbReference type="PANTHER" id="PTHR23063:SF2">
    <property type="entry name" value="GLYCEROL-3-PHOSPHATE ACYLTRANSFERASE 4, ISOFORM D-RELATED"/>
    <property type="match status" value="1"/>
</dbReference>
<comment type="subcellular location">
    <subcellularLocation>
        <location evidence="1">Membrane</location>
    </subcellularLocation>
</comment>
<keyword evidence="9 14" id="KW-0472">Membrane</keyword>
<comment type="similarity">
    <text evidence="3">Belongs to the 1-acyl-sn-glycerol-3-phosphate acyltransferase family.</text>
</comment>
<keyword evidence="16" id="KW-1185">Reference proteome</keyword>
<evidence type="ECO:0000256" key="7">
    <source>
        <dbReference type="ARBA" id="ARBA00022989"/>
    </source>
</evidence>
<keyword evidence="11" id="KW-1208">Phospholipid metabolism</keyword>
<keyword evidence="8" id="KW-0443">Lipid metabolism</keyword>
<dbReference type="SUPFAM" id="SSF69593">
    <property type="entry name" value="Glycerol-3-phosphate (1)-acyltransferase"/>
    <property type="match status" value="1"/>
</dbReference>
<evidence type="ECO:0000256" key="2">
    <source>
        <dbReference type="ARBA" id="ARBA00005189"/>
    </source>
</evidence>
<dbReference type="Pfam" id="PF01553">
    <property type="entry name" value="Acyltransferase"/>
    <property type="match status" value="1"/>
</dbReference>
<evidence type="ECO:0000256" key="4">
    <source>
        <dbReference type="ARBA" id="ARBA00022516"/>
    </source>
</evidence>
<keyword evidence="6 14" id="KW-0812">Transmembrane</keyword>
<name>A0ABM4BII8_HYDVU</name>
<proteinExistence type="inferred from homology"/>
<dbReference type="SMART" id="SM00563">
    <property type="entry name" value="PlsC"/>
    <property type="match status" value="1"/>
</dbReference>
<reference evidence="17" key="1">
    <citation type="submission" date="2025-08" db="UniProtKB">
        <authorList>
            <consortium name="RefSeq"/>
        </authorList>
    </citation>
    <scope>IDENTIFICATION</scope>
</reference>